<dbReference type="InterPro" id="IPR032466">
    <property type="entry name" value="Metal_Hydrolase"/>
</dbReference>
<dbReference type="KEGG" id="sri:SELR_25550"/>
<dbReference type="AlphaFoldDB" id="I0GU26"/>
<dbReference type="EMBL" id="AP012292">
    <property type="protein sequence ID" value="BAL84263.1"/>
    <property type="molecule type" value="Genomic_DNA"/>
</dbReference>
<dbReference type="Gene3D" id="2.60.120.10">
    <property type="entry name" value="Jelly Rolls"/>
    <property type="match status" value="1"/>
</dbReference>
<dbReference type="CDD" id="cd02212">
    <property type="entry name" value="cupin_UGlyAH_C"/>
    <property type="match status" value="1"/>
</dbReference>
<dbReference type="Proteomes" id="UP000007887">
    <property type="component" value="Chromosome"/>
</dbReference>
<dbReference type="NCBIfam" id="TIGR03214">
    <property type="entry name" value="ura-cupin"/>
    <property type="match status" value="1"/>
</dbReference>
<dbReference type="InterPro" id="IPR006680">
    <property type="entry name" value="Amidohydro-rel"/>
</dbReference>
<dbReference type="InterPro" id="IPR044697">
    <property type="entry name" value="UGlyAH_cupin_C"/>
</dbReference>
<reference evidence="2 3" key="1">
    <citation type="submission" date="2011-10" db="EMBL/GenBank/DDBJ databases">
        <title>Whole genome sequence of Selenomonas ruminantium subsp. lactilytica TAM6421.</title>
        <authorList>
            <person name="Oguchi A."/>
            <person name="Ankai A."/>
            <person name="Kaneko J."/>
            <person name="Yamada-Narita S."/>
            <person name="Fukui S."/>
            <person name="Takahashi M."/>
            <person name="Onodera T."/>
            <person name="Kojima S."/>
            <person name="Fushimi T."/>
            <person name="Abe N."/>
            <person name="Kamio Y."/>
            <person name="Yamazaki S."/>
            <person name="Fujita N."/>
        </authorList>
    </citation>
    <scope>NUCLEOTIDE SEQUENCE [LARGE SCALE GENOMIC DNA]</scope>
    <source>
        <strain evidence="3">NBRC 103574 / TAM6421</strain>
    </source>
</reference>
<dbReference type="SUPFAM" id="SSF51182">
    <property type="entry name" value="RmlC-like cupins"/>
    <property type="match status" value="1"/>
</dbReference>
<dbReference type="PATRIC" id="fig|927704.6.peg.2639"/>
<dbReference type="GO" id="GO:0071522">
    <property type="term" value="F:ureidoglycine aminohydrolase activity"/>
    <property type="evidence" value="ECO:0007669"/>
    <property type="project" value="InterPro"/>
</dbReference>
<sequence length="268" mass="29695">MFDLLVRNALLVCPGEVKKGTLAVRDGKIAALLAPEKAAEAHKVIDAAGCYVLPGVIDGHVHFNEPGYTWREDFRHGSRAAAKGGVTTVIDMPMQNLPAVSSVKILQKKIALTAGGYIYVPAGQGGIKFACKQPARLLLYKQKYIPLPGKEPYLVQGNVKEIPFAEYEGMKNVFIKDLLPKDIAFDMNMHILSFEPGGCHSFVETHVQEHGAYILSGEGMYIMENEWLPIRKDDFMWFGPYVPQGSYGVGRVPFAYIYSKDCNRDVIL</sequence>
<dbReference type="InterPro" id="IPR017627">
    <property type="entry name" value="UGHY"/>
</dbReference>
<dbReference type="HOGENOM" id="CLU_1037836_0_0_9"/>
<dbReference type="InterPro" id="IPR014710">
    <property type="entry name" value="RmlC-like_jellyroll"/>
</dbReference>
<evidence type="ECO:0000259" key="1">
    <source>
        <dbReference type="Pfam" id="PF01979"/>
    </source>
</evidence>
<evidence type="ECO:0000313" key="2">
    <source>
        <dbReference type="EMBL" id="BAL84263.1"/>
    </source>
</evidence>
<dbReference type="PANTHER" id="PTHR34571">
    <property type="entry name" value="(S)-UREIDOGLYCINE AMINOHYDROLASE"/>
    <property type="match status" value="1"/>
</dbReference>
<dbReference type="eggNOG" id="COG3257">
    <property type="taxonomic scope" value="Bacteria"/>
</dbReference>
<dbReference type="SUPFAM" id="SSF51338">
    <property type="entry name" value="Composite domain of metallo-dependent hydrolases"/>
    <property type="match status" value="1"/>
</dbReference>
<dbReference type="RefSeq" id="WP_014425682.1">
    <property type="nucleotide sequence ID" value="NC_017068.1"/>
</dbReference>
<evidence type="ECO:0000313" key="3">
    <source>
        <dbReference type="Proteomes" id="UP000007887"/>
    </source>
</evidence>
<dbReference type="InterPro" id="IPR011059">
    <property type="entry name" value="Metal-dep_hydrolase_composite"/>
</dbReference>
<dbReference type="Gene3D" id="3.20.20.140">
    <property type="entry name" value="Metal-dependent hydrolases"/>
    <property type="match status" value="1"/>
</dbReference>
<dbReference type="InterPro" id="IPR011051">
    <property type="entry name" value="RmlC_Cupin_sf"/>
</dbReference>
<dbReference type="Pfam" id="PF01979">
    <property type="entry name" value="Amidohydro_1"/>
    <property type="match status" value="1"/>
</dbReference>
<dbReference type="OrthoDB" id="9796020at2"/>
<proteinExistence type="predicted"/>
<feature type="domain" description="Amidohydrolase-related" evidence="1">
    <location>
        <begin position="51"/>
        <end position="119"/>
    </location>
</feature>
<name>I0GU26_SELRL</name>
<dbReference type="eggNOG" id="COG0044">
    <property type="taxonomic scope" value="Bacteria"/>
</dbReference>
<organism evidence="2 3">
    <name type="scientific">Selenomonas ruminantium subsp. lactilytica (strain NBRC 103574 / TAM6421)</name>
    <dbReference type="NCBI Taxonomy" id="927704"/>
    <lineage>
        <taxon>Bacteria</taxon>
        <taxon>Bacillati</taxon>
        <taxon>Bacillota</taxon>
        <taxon>Negativicutes</taxon>
        <taxon>Selenomonadales</taxon>
        <taxon>Selenomonadaceae</taxon>
        <taxon>Selenomonas</taxon>
    </lineage>
</organism>
<protein>
    <recommendedName>
        <fullName evidence="1">Amidohydrolase-related domain-containing protein</fullName>
    </recommendedName>
</protein>
<gene>
    <name evidence="2" type="ordered locus">SELR_25550</name>
</gene>
<dbReference type="PANTHER" id="PTHR34571:SF1">
    <property type="entry name" value="(S)-UREIDOGLYCINE AMINOHYDROLASE"/>
    <property type="match status" value="1"/>
</dbReference>
<accession>I0GU26</accession>
<dbReference type="SUPFAM" id="SSF51556">
    <property type="entry name" value="Metallo-dependent hydrolases"/>
    <property type="match status" value="1"/>
</dbReference>